<organism evidence="1 2">
    <name type="scientific">Marasmius crinis-equi</name>
    <dbReference type="NCBI Taxonomy" id="585013"/>
    <lineage>
        <taxon>Eukaryota</taxon>
        <taxon>Fungi</taxon>
        <taxon>Dikarya</taxon>
        <taxon>Basidiomycota</taxon>
        <taxon>Agaricomycotina</taxon>
        <taxon>Agaricomycetes</taxon>
        <taxon>Agaricomycetidae</taxon>
        <taxon>Agaricales</taxon>
        <taxon>Marasmiineae</taxon>
        <taxon>Marasmiaceae</taxon>
        <taxon>Marasmius</taxon>
    </lineage>
</organism>
<gene>
    <name evidence="1" type="primary">CDC4_3</name>
    <name evidence="1" type="ORF">V5O48_010857</name>
</gene>
<dbReference type="GO" id="GO:0016874">
    <property type="term" value="F:ligase activity"/>
    <property type="evidence" value="ECO:0007669"/>
    <property type="project" value="UniProtKB-KW"/>
</dbReference>
<evidence type="ECO:0000313" key="2">
    <source>
        <dbReference type="Proteomes" id="UP001465976"/>
    </source>
</evidence>
<protein>
    <submittedName>
        <fullName evidence="1">SCF ubiquitin ligase complex subunit cdc4</fullName>
    </submittedName>
</protein>
<dbReference type="Proteomes" id="UP001465976">
    <property type="component" value="Unassembled WGS sequence"/>
</dbReference>
<comment type="caution">
    <text evidence="1">The sequence shown here is derived from an EMBL/GenBank/DDBJ whole genome shotgun (WGS) entry which is preliminary data.</text>
</comment>
<name>A0ABR3F770_9AGAR</name>
<reference evidence="1 2" key="1">
    <citation type="submission" date="2024-02" db="EMBL/GenBank/DDBJ databases">
        <title>A draft genome for the cacao thread blight pathogen Marasmius crinis-equi.</title>
        <authorList>
            <person name="Cohen S.P."/>
            <person name="Baruah I.K."/>
            <person name="Amoako-Attah I."/>
            <person name="Bukari Y."/>
            <person name="Meinhardt L.W."/>
            <person name="Bailey B.A."/>
        </authorList>
    </citation>
    <scope>NUCLEOTIDE SEQUENCE [LARGE SCALE GENOMIC DNA]</scope>
    <source>
        <strain evidence="1 2">GH-76</strain>
    </source>
</reference>
<keyword evidence="2" id="KW-1185">Reference proteome</keyword>
<proteinExistence type="predicted"/>
<keyword evidence="1" id="KW-0436">Ligase</keyword>
<sequence length="244" mass="26952">MCYLVETIETYPSITGQDKAIEEQPQELEELPLGILFGDIPVEEPNNALSAQYLEAGVRIGDIGVLTDDGGFDFVFNVCCSGDDPINQFGVPPGFKPLRWDTGSRREISRRFRPGVPILSKSAKQWDIGAEALVSLPCVSYSALRLSKLIRIPCVFPIGGGGGVKIKFNEGKRAVVMPPNGADCVDCLDLAVFRDYAQKHATSWYEFINETLGREVDNGAIYFITGFDNTDCWENAVVNDEFRE</sequence>
<accession>A0ABR3F770</accession>
<evidence type="ECO:0000313" key="1">
    <source>
        <dbReference type="EMBL" id="KAL0571101.1"/>
    </source>
</evidence>
<dbReference type="EMBL" id="JBAHYK010000821">
    <property type="protein sequence ID" value="KAL0571101.1"/>
    <property type="molecule type" value="Genomic_DNA"/>
</dbReference>